<accession>A0A915P632</accession>
<feature type="region of interest" description="Disordered" evidence="1">
    <location>
        <begin position="64"/>
        <end position="99"/>
    </location>
</feature>
<evidence type="ECO:0000313" key="3">
    <source>
        <dbReference type="WBParaSite" id="scf7180000422953.g9900"/>
    </source>
</evidence>
<dbReference type="WBParaSite" id="scf7180000422953.g9900">
    <property type="protein sequence ID" value="scf7180000422953.g9900"/>
    <property type="gene ID" value="scf7180000422953.g9900"/>
</dbReference>
<evidence type="ECO:0000256" key="1">
    <source>
        <dbReference type="SAM" id="MobiDB-lite"/>
    </source>
</evidence>
<evidence type="ECO:0000313" key="2">
    <source>
        <dbReference type="Proteomes" id="UP000887560"/>
    </source>
</evidence>
<dbReference type="AlphaFoldDB" id="A0A915P632"/>
<sequence length="99" mass="11015">MSLSSPIIKTQIPADTKTTTNNNINSQKQQNLVKNKNSNGGNFHSISLRSPANQPVVLSFEGNYYNNDTNGDVATKLRVEENRKNSSEERKSKDVVSDF</sequence>
<feature type="compositionally biased region" description="Polar residues" evidence="1">
    <location>
        <begin position="16"/>
        <end position="52"/>
    </location>
</feature>
<name>A0A915P632_9BILA</name>
<protein>
    <submittedName>
        <fullName evidence="3">Uncharacterized protein</fullName>
    </submittedName>
</protein>
<feature type="region of interest" description="Disordered" evidence="1">
    <location>
        <begin position="1"/>
        <end position="52"/>
    </location>
</feature>
<dbReference type="Proteomes" id="UP000887560">
    <property type="component" value="Unplaced"/>
</dbReference>
<feature type="compositionally biased region" description="Basic and acidic residues" evidence="1">
    <location>
        <begin position="75"/>
        <end position="99"/>
    </location>
</feature>
<keyword evidence="2" id="KW-1185">Reference proteome</keyword>
<reference evidence="3" key="1">
    <citation type="submission" date="2022-11" db="UniProtKB">
        <authorList>
            <consortium name="WormBaseParasite"/>
        </authorList>
    </citation>
    <scope>IDENTIFICATION</scope>
</reference>
<proteinExistence type="predicted"/>
<organism evidence="2 3">
    <name type="scientific">Meloidogyne floridensis</name>
    <dbReference type="NCBI Taxonomy" id="298350"/>
    <lineage>
        <taxon>Eukaryota</taxon>
        <taxon>Metazoa</taxon>
        <taxon>Ecdysozoa</taxon>
        <taxon>Nematoda</taxon>
        <taxon>Chromadorea</taxon>
        <taxon>Rhabditida</taxon>
        <taxon>Tylenchina</taxon>
        <taxon>Tylenchomorpha</taxon>
        <taxon>Tylenchoidea</taxon>
        <taxon>Meloidogynidae</taxon>
        <taxon>Meloidogyninae</taxon>
        <taxon>Meloidogyne</taxon>
    </lineage>
</organism>